<gene>
    <name evidence="8" type="ORF">ASPWEDRAFT_53496</name>
</gene>
<dbReference type="GeneID" id="63753742"/>
<dbReference type="InterPro" id="IPR036259">
    <property type="entry name" value="MFS_trans_sf"/>
</dbReference>
<dbReference type="Gene3D" id="1.20.1250.20">
    <property type="entry name" value="MFS general substrate transporter like domains"/>
    <property type="match status" value="1"/>
</dbReference>
<dbReference type="VEuPathDB" id="FungiDB:ASPWEDRAFT_53496"/>
<evidence type="ECO:0000256" key="3">
    <source>
        <dbReference type="ARBA" id="ARBA00022692"/>
    </source>
</evidence>
<feature type="transmembrane region" description="Helical" evidence="6">
    <location>
        <begin position="315"/>
        <end position="334"/>
    </location>
</feature>
<evidence type="ECO:0000256" key="2">
    <source>
        <dbReference type="ARBA" id="ARBA00022448"/>
    </source>
</evidence>
<feature type="transmembrane region" description="Helical" evidence="6">
    <location>
        <begin position="115"/>
        <end position="134"/>
    </location>
</feature>
<protein>
    <recommendedName>
        <fullName evidence="7">Major facilitator superfamily (MFS) profile domain-containing protein</fullName>
    </recommendedName>
</protein>
<keyword evidence="4 6" id="KW-1133">Transmembrane helix</keyword>
<dbReference type="InterPro" id="IPR020846">
    <property type="entry name" value="MFS_dom"/>
</dbReference>
<name>A0A1L9RF81_ASPWE</name>
<reference evidence="9" key="1">
    <citation type="journal article" date="2017" name="Genome Biol.">
        <title>Comparative genomics reveals high biological diversity and specific adaptations in the industrially and medically important fungal genus Aspergillus.</title>
        <authorList>
            <person name="de Vries R.P."/>
            <person name="Riley R."/>
            <person name="Wiebenga A."/>
            <person name="Aguilar-Osorio G."/>
            <person name="Amillis S."/>
            <person name="Uchima C.A."/>
            <person name="Anderluh G."/>
            <person name="Asadollahi M."/>
            <person name="Askin M."/>
            <person name="Barry K."/>
            <person name="Battaglia E."/>
            <person name="Bayram O."/>
            <person name="Benocci T."/>
            <person name="Braus-Stromeyer S.A."/>
            <person name="Caldana C."/>
            <person name="Canovas D."/>
            <person name="Cerqueira G.C."/>
            <person name="Chen F."/>
            <person name="Chen W."/>
            <person name="Choi C."/>
            <person name="Clum A."/>
            <person name="Dos Santos R.A."/>
            <person name="Damasio A.R."/>
            <person name="Diallinas G."/>
            <person name="Emri T."/>
            <person name="Fekete E."/>
            <person name="Flipphi M."/>
            <person name="Freyberg S."/>
            <person name="Gallo A."/>
            <person name="Gournas C."/>
            <person name="Habgood R."/>
            <person name="Hainaut M."/>
            <person name="Harispe M.L."/>
            <person name="Henrissat B."/>
            <person name="Hilden K.S."/>
            <person name="Hope R."/>
            <person name="Hossain A."/>
            <person name="Karabika E."/>
            <person name="Karaffa L."/>
            <person name="Karanyi Z."/>
            <person name="Krasevec N."/>
            <person name="Kuo A."/>
            <person name="Kusch H."/>
            <person name="LaButti K."/>
            <person name="Lagendijk E.L."/>
            <person name="Lapidus A."/>
            <person name="Levasseur A."/>
            <person name="Lindquist E."/>
            <person name="Lipzen A."/>
            <person name="Logrieco A.F."/>
            <person name="MacCabe A."/>
            <person name="Maekelae M.R."/>
            <person name="Malavazi I."/>
            <person name="Melin P."/>
            <person name="Meyer V."/>
            <person name="Mielnichuk N."/>
            <person name="Miskei M."/>
            <person name="Molnar A.P."/>
            <person name="Mule G."/>
            <person name="Ngan C.Y."/>
            <person name="Orejas M."/>
            <person name="Orosz E."/>
            <person name="Ouedraogo J.P."/>
            <person name="Overkamp K.M."/>
            <person name="Park H.-S."/>
            <person name="Perrone G."/>
            <person name="Piumi F."/>
            <person name="Punt P.J."/>
            <person name="Ram A.F."/>
            <person name="Ramon A."/>
            <person name="Rauscher S."/>
            <person name="Record E."/>
            <person name="Riano-Pachon D.M."/>
            <person name="Robert V."/>
            <person name="Roehrig J."/>
            <person name="Ruller R."/>
            <person name="Salamov A."/>
            <person name="Salih N.S."/>
            <person name="Samson R.A."/>
            <person name="Sandor E."/>
            <person name="Sanguinetti M."/>
            <person name="Schuetze T."/>
            <person name="Sepcic K."/>
            <person name="Shelest E."/>
            <person name="Sherlock G."/>
            <person name="Sophianopoulou V."/>
            <person name="Squina F.M."/>
            <person name="Sun H."/>
            <person name="Susca A."/>
            <person name="Todd R.B."/>
            <person name="Tsang A."/>
            <person name="Unkles S.E."/>
            <person name="van de Wiele N."/>
            <person name="van Rossen-Uffink D."/>
            <person name="Oliveira J.V."/>
            <person name="Vesth T.C."/>
            <person name="Visser J."/>
            <person name="Yu J.-H."/>
            <person name="Zhou M."/>
            <person name="Andersen M.R."/>
            <person name="Archer D.B."/>
            <person name="Baker S.E."/>
            <person name="Benoit I."/>
            <person name="Brakhage A.A."/>
            <person name="Braus G.H."/>
            <person name="Fischer R."/>
            <person name="Frisvad J.C."/>
            <person name="Goldman G.H."/>
            <person name="Houbraken J."/>
            <person name="Oakley B."/>
            <person name="Pocsi I."/>
            <person name="Scazzocchio C."/>
            <person name="Seiboth B."/>
            <person name="vanKuyk P.A."/>
            <person name="Wortman J."/>
            <person name="Dyer P.S."/>
            <person name="Grigoriev I.V."/>
        </authorList>
    </citation>
    <scope>NUCLEOTIDE SEQUENCE [LARGE SCALE GENOMIC DNA]</scope>
    <source>
        <strain evidence="9">DTO 134E9</strain>
    </source>
</reference>
<sequence length="494" mass="55371">MAFNKETSNDLDDVKLAAHHEDIADIVGLSEEEQVVAKKLVRRIDLLIMPLVILVYLMNYIDRNNYAAARLQGLETDLNLQGNQYQTGLAILFVSYLLTQVPSNLFLNYCGRPSLYLGFFVTAWGLVSVLTSQVKGYGGIVACRFILGLVEAPFFSGALFYLSKWYTQDELTLRMAIFYSGSLISGAFGNLIAAGILNGLAGKRGLAAWQWLYIIEGSITVFIGLIICAILPDFPHTWRLLSEQEKHVANRRMALEAANADTDDGKGMSQLRGLKLAVMDIKTWILAIGYMAMAGAGGFQNFFPTLTDTLGYDHIVSLLLVAPPYVFMTFWTYAHGVIADRCKRPFWFYMYPVPITIIGSIIFMNCTTFGPRYFSFFLVIFIFAMNSTIYSWIASSIPLGNSASIWTPYTFTENQAPYYRTAFGISLALQILAALMGVTLRWVLEVENRRLEKLENEDAPLSEADMESLRRTAEIGGIDIAMARAQQRGFRYMI</sequence>
<dbReference type="InterPro" id="IPR011701">
    <property type="entry name" value="MFS"/>
</dbReference>
<dbReference type="GO" id="GO:0016020">
    <property type="term" value="C:membrane"/>
    <property type="evidence" value="ECO:0007669"/>
    <property type="project" value="UniProtKB-SubCell"/>
</dbReference>
<feature type="transmembrane region" description="Helical" evidence="6">
    <location>
        <begin position="373"/>
        <end position="393"/>
    </location>
</feature>
<keyword evidence="5 6" id="KW-0472">Membrane</keyword>
<comment type="subcellular location">
    <subcellularLocation>
        <location evidence="1">Membrane</location>
        <topology evidence="1">Multi-pass membrane protein</topology>
    </subcellularLocation>
</comment>
<dbReference type="GO" id="GO:0022857">
    <property type="term" value="F:transmembrane transporter activity"/>
    <property type="evidence" value="ECO:0007669"/>
    <property type="project" value="InterPro"/>
</dbReference>
<evidence type="ECO:0000259" key="7">
    <source>
        <dbReference type="PROSITE" id="PS50850"/>
    </source>
</evidence>
<evidence type="ECO:0000313" key="8">
    <source>
        <dbReference type="EMBL" id="OJJ33576.1"/>
    </source>
</evidence>
<evidence type="ECO:0000313" key="9">
    <source>
        <dbReference type="Proteomes" id="UP000184383"/>
    </source>
</evidence>
<evidence type="ECO:0000256" key="5">
    <source>
        <dbReference type="ARBA" id="ARBA00023136"/>
    </source>
</evidence>
<dbReference type="Pfam" id="PF07690">
    <property type="entry name" value="MFS_1"/>
    <property type="match status" value="1"/>
</dbReference>
<dbReference type="EMBL" id="KV878214">
    <property type="protein sequence ID" value="OJJ33576.1"/>
    <property type="molecule type" value="Genomic_DNA"/>
</dbReference>
<dbReference type="Proteomes" id="UP000184383">
    <property type="component" value="Unassembled WGS sequence"/>
</dbReference>
<feature type="domain" description="Major facilitator superfamily (MFS) profile" evidence="7">
    <location>
        <begin position="48"/>
        <end position="494"/>
    </location>
</feature>
<dbReference type="AlphaFoldDB" id="A0A1L9RF81"/>
<dbReference type="PROSITE" id="PS50850">
    <property type="entry name" value="MFS"/>
    <property type="match status" value="1"/>
</dbReference>
<feature type="transmembrane region" description="Helical" evidence="6">
    <location>
        <begin position="211"/>
        <end position="232"/>
    </location>
</feature>
<dbReference type="OrthoDB" id="4476421at2759"/>
<feature type="transmembrane region" description="Helical" evidence="6">
    <location>
        <begin position="175"/>
        <end position="199"/>
    </location>
</feature>
<dbReference type="FunFam" id="1.20.1250.20:FF:000057">
    <property type="entry name" value="MFS general substrate transporter"/>
    <property type="match status" value="1"/>
</dbReference>
<feature type="transmembrane region" description="Helical" evidence="6">
    <location>
        <begin position="44"/>
        <end position="61"/>
    </location>
</feature>
<dbReference type="SUPFAM" id="SSF103473">
    <property type="entry name" value="MFS general substrate transporter"/>
    <property type="match status" value="1"/>
</dbReference>
<feature type="transmembrane region" description="Helical" evidence="6">
    <location>
        <begin position="422"/>
        <end position="444"/>
    </location>
</feature>
<keyword evidence="3 6" id="KW-0812">Transmembrane</keyword>
<accession>A0A1L9RF81</accession>
<dbReference type="PANTHER" id="PTHR43791">
    <property type="entry name" value="PERMEASE-RELATED"/>
    <property type="match status" value="1"/>
</dbReference>
<feature type="transmembrane region" description="Helical" evidence="6">
    <location>
        <begin position="284"/>
        <end position="303"/>
    </location>
</feature>
<dbReference type="PANTHER" id="PTHR43791:SF78">
    <property type="entry name" value="TRANSPORTER, PUTATIVE (AFU_ORTHOLOGUE AFUA_3G01370)-RELATED"/>
    <property type="match status" value="1"/>
</dbReference>
<keyword evidence="2" id="KW-0813">Transport</keyword>
<organism evidence="8 9">
    <name type="scientific">Aspergillus wentii DTO 134E9</name>
    <dbReference type="NCBI Taxonomy" id="1073089"/>
    <lineage>
        <taxon>Eukaryota</taxon>
        <taxon>Fungi</taxon>
        <taxon>Dikarya</taxon>
        <taxon>Ascomycota</taxon>
        <taxon>Pezizomycotina</taxon>
        <taxon>Eurotiomycetes</taxon>
        <taxon>Eurotiomycetidae</taxon>
        <taxon>Eurotiales</taxon>
        <taxon>Aspergillaceae</taxon>
        <taxon>Aspergillus</taxon>
        <taxon>Aspergillus subgen. Cremei</taxon>
    </lineage>
</organism>
<evidence type="ECO:0000256" key="6">
    <source>
        <dbReference type="SAM" id="Phobius"/>
    </source>
</evidence>
<evidence type="ECO:0000256" key="4">
    <source>
        <dbReference type="ARBA" id="ARBA00022989"/>
    </source>
</evidence>
<dbReference type="RefSeq" id="XP_040687253.1">
    <property type="nucleotide sequence ID" value="XM_040837894.1"/>
</dbReference>
<feature type="transmembrane region" description="Helical" evidence="6">
    <location>
        <begin position="346"/>
        <end position="366"/>
    </location>
</feature>
<keyword evidence="9" id="KW-1185">Reference proteome</keyword>
<feature type="transmembrane region" description="Helical" evidence="6">
    <location>
        <begin position="141"/>
        <end position="163"/>
    </location>
</feature>
<evidence type="ECO:0000256" key="1">
    <source>
        <dbReference type="ARBA" id="ARBA00004141"/>
    </source>
</evidence>
<proteinExistence type="predicted"/>